<accession>A0A8J2VUY2</accession>
<gene>
    <name evidence="2" type="ORF">DCHRY22_LOCUS12033</name>
</gene>
<evidence type="ECO:0000256" key="1">
    <source>
        <dbReference type="SAM" id="MobiDB-lite"/>
    </source>
</evidence>
<reference evidence="2" key="1">
    <citation type="submission" date="2021-09" db="EMBL/GenBank/DDBJ databases">
        <authorList>
            <person name="Martin H S."/>
        </authorList>
    </citation>
    <scope>NUCLEOTIDE SEQUENCE</scope>
</reference>
<protein>
    <submittedName>
        <fullName evidence="2">(African queen) hypothetical protein</fullName>
    </submittedName>
</protein>
<feature type="region of interest" description="Disordered" evidence="1">
    <location>
        <begin position="53"/>
        <end position="73"/>
    </location>
</feature>
<keyword evidence="3" id="KW-1185">Reference proteome</keyword>
<proteinExistence type="predicted"/>
<dbReference type="EMBL" id="CAKASE010000074">
    <property type="protein sequence ID" value="CAG9576385.1"/>
    <property type="molecule type" value="Genomic_DNA"/>
</dbReference>
<organism evidence="2 3">
    <name type="scientific">Danaus chrysippus</name>
    <name type="common">African queen</name>
    <dbReference type="NCBI Taxonomy" id="151541"/>
    <lineage>
        <taxon>Eukaryota</taxon>
        <taxon>Metazoa</taxon>
        <taxon>Ecdysozoa</taxon>
        <taxon>Arthropoda</taxon>
        <taxon>Hexapoda</taxon>
        <taxon>Insecta</taxon>
        <taxon>Pterygota</taxon>
        <taxon>Neoptera</taxon>
        <taxon>Endopterygota</taxon>
        <taxon>Lepidoptera</taxon>
        <taxon>Glossata</taxon>
        <taxon>Ditrysia</taxon>
        <taxon>Papilionoidea</taxon>
        <taxon>Nymphalidae</taxon>
        <taxon>Danainae</taxon>
        <taxon>Danaini</taxon>
        <taxon>Danaina</taxon>
        <taxon>Danaus</taxon>
        <taxon>Anosia</taxon>
    </lineage>
</organism>
<sequence>MLLHDVLIHVAPTDRTLGKRTEAVTASLGVAVPGVWGGEVGVSAGVVIAVTAPPPPHRTPPGRARPLRVTTVT</sequence>
<evidence type="ECO:0000313" key="2">
    <source>
        <dbReference type="EMBL" id="CAG9576385.1"/>
    </source>
</evidence>
<name>A0A8J2VUY2_9NEOP</name>
<evidence type="ECO:0000313" key="3">
    <source>
        <dbReference type="Proteomes" id="UP000789524"/>
    </source>
</evidence>
<dbReference type="AlphaFoldDB" id="A0A8J2VUY2"/>
<dbReference type="Proteomes" id="UP000789524">
    <property type="component" value="Unassembled WGS sequence"/>
</dbReference>
<comment type="caution">
    <text evidence="2">The sequence shown here is derived from an EMBL/GenBank/DDBJ whole genome shotgun (WGS) entry which is preliminary data.</text>
</comment>